<keyword evidence="5" id="KW-0472">Membrane</keyword>
<dbReference type="STRING" id="41427.A0A182JIF6"/>
<dbReference type="PANTHER" id="PTHR42643">
    <property type="entry name" value="IONOTROPIC RECEPTOR 20A-RELATED"/>
    <property type="match status" value="1"/>
</dbReference>
<organism evidence="9">
    <name type="scientific">Anopheles atroparvus</name>
    <name type="common">European mosquito</name>
    <dbReference type="NCBI Taxonomy" id="41427"/>
    <lineage>
        <taxon>Eukaryota</taxon>
        <taxon>Metazoa</taxon>
        <taxon>Ecdysozoa</taxon>
        <taxon>Arthropoda</taxon>
        <taxon>Hexapoda</taxon>
        <taxon>Insecta</taxon>
        <taxon>Pterygota</taxon>
        <taxon>Neoptera</taxon>
        <taxon>Endopterygota</taxon>
        <taxon>Diptera</taxon>
        <taxon>Nematocera</taxon>
        <taxon>Culicoidea</taxon>
        <taxon>Culicidae</taxon>
        <taxon>Anophelinae</taxon>
        <taxon>Anopheles</taxon>
    </lineage>
</organism>
<dbReference type="InterPro" id="IPR056198">
    <property type="entry name" value="LBD_receptor"/>
</dbReference>
<evidence type="ECO:0000256" key="2">
    <source>
        <dbReference type="ARBA" id="ARBA00022475"/>
    </source>
</evidence>
<evidence type="ECO:0000256" key="7">
    <source>
        <dbReference type="ARBA" id="ARBA00023180"/>
    </source>
</evidence>
<evidence type="ECO:0000256" key="3">
    <source>
        <dbReference type="ARBA" id="ARBA00022692"/>
    </source>
</evidence>
<evidence type="ECO:0000256" key="5">
    <source>
        <dbReference type="ARBA" id="ARBA00023136"/>
    </source>
</evidence>
<dbReference type="SUPFAM" id="SSF53850">
    <property type="entry name" value="Periplasmic binding protein-like II"/>
    <property type="match status" value="1"/>
</dbReference>
<name>A0A182JIF6_ANOAO</name>
<dbReference type="Pfam" id="PF24061">
    <property type="entry name" value="LBD_receptor"/>
    <property type="match status" value="1"/>
</dbReference>
<feature type="domain" description="Putative ionotropic receptor ligand binding" evidence="8">
    <location>
        <begin position="41"/>
        <end position="227"/>
    </location>
</feature>
<evidence type="ECO:0000256" key="1">
    <source>
        <dbReference type="ARBA" id="ARBA00004651"/>
    </source>
</evidence>
<dbReference type="GO" id="GO:0005886">
    <property type="term" value="C:plasma membrane"/>
    <property type="evidence" value="ECO:0007669"/>
    <property type="project" value="UniProtKB-SubCell"/>
</dbReference>
<dbReference type="EnsemblMetazoa" id="AATE018677-RA">
    <property type="protein sequence ID" value="AATE018677-PA.1"/>
    <property type="gene ID" value="AATE018677"/>
</dbReference>
<dbReference type="Gene3D" id="1.10.287.70">
    <property type="match status" value="1"/>
</dbReference>
<keyword evidence="4" id="KW-1133">Transmembrane helix</keyword>
<accession>A0A182JIF6</accession>
<comment type="subcellular location">
    <subcellularLocation>
        <location evidence="1">Cell membrane</location>
        <topology evidence="1">Multi-pass membrane protein</topology>
    </subcellularLocation>
</comment>
<evidence type="ECO:0000256" key="6">
    <source>
        <dbReference type="ARBA" id="ARBA00023170"/>
    </source>
</evidence>
<keyword evidence="7" id="KW-0325">Glycoprotein</keyword>
<dbReference type="PANTHER" id="PTHR42643:SF30">
    <property type="entry name" value="IONOTROPIC RECEPTOR 40A-RELATED"/>
    <property type="match status" value="1"/>
</dbReference>
<protein>
    <recommendedName>
        <fullName evidence="8">Putative ionotropic receptor ligand binding domain-containing protein</fullName>
    </recommendedName>
</protein>
<dbReference type="InterPro" id="IPR052192">
    <property type="entry name" value="Insect_Ionotropic_Sensory_Rcpt"/>
</dbReference>
<keyword evidence="6" id="KW-0675">Receptor</keyword>
<evidence type="ECO:0000256" key="4">
    <source>
        <dbReference type="ARBA" id="ARBA00022989"/>
    </source>
</evidence>
<keyword evidence="2" id="KW-1003">Cell membrane</keyword>
<sequence length="654" mass="74724">MALSGLTGTLVFWLTLFARVECWAGGGDLRRLVVRETVGNHFSEVIVDALHRYYVQNHSSTQITRLATMSRQTYDLQSDIMDEVMQRTSHRIAYVFGAGNQRSRRPRIFNIAFVDGYGAFLQLFSALDPAYNDFSGYYLIVLTAIGQLLPETLQRIFAFLWSLNVVNVNVVTADLEDHSRWQSVLMYTYYPYREGACEQILPRLLHRFRKGQRMDKAVQMFPEKLDNFHECCITVATFHLPPYVLLRHQDTLEWNSSTHDAHGVEGDLLWELAKRLNFTVRLTVPDDRELWGAEGEPDPDGSYSSATGSVRLVVSGRANLTLGRFAIHGGLNRAMKHSRSYYTVPMVFALPPGRPYTPFEKLFRPFARSTWLALVAFLAVGVATIAVIRFTRAPECVSALVYGRGIHLPLLNLLIVFFGGAMPRLPRGNFARTLLLLWMGYCLVMRSGYQGSLFEYLQEKKNFSHPSTVRGLLAEPYNVHSMRGTAKSLELIPGVAERAVWLPDDDAYVERYLQDLAGFRVRGALFTDYERVAYYNRHHYRTGYVHIVGEVLVHLPIGFYYPKQSCLVNAFDREIDGLLMSGFFPHRLQRYINYDFFRHQPHHHVPSPLTNDQLTGSYEALAVLLLVALVVHLLELASVRLTRLRRALAFLHSE</sequence>
<reference evidence="9" key="1">
    <citation type="submission" date="2022-08" db="UniProtKB">
        <authorList>
            <consortium name="EnsemblMetazoa"/>
        </authorList>
    </citation>
    <scope>IDENTIFICATION</scope>
    <source>
        <strain evidence="9">EBRO</strain>
    </source>
</reference>
<dbReference type="AlphaFoldDB" id="A0A182JIF6"/>
<evidence type="ECO:0000313" key="9">
    <source>
        <dbReference type="EnsemblMetazoa" id="AATE018677-PA.1"/>
    </source>
</evidence>
<proteinExistence type="predicted"/>
<dbReference type="VEuPathDB" id="VectorBase:AATE018677"/>
<evidence type="ECO:0000259" key="8">
    <source>
        <dbReference type="Pfam" id="PF24061"/>
    </source>
</evidence>
<keyword evidence="3" id="KW-0812">Transmembrane</keyword>
<dbReference type="Gene3D" id="3.40.190.10">
    <property type="entry name" value="Periplasmic binding protein-like II"/>
    <property type="match status" value="1"/>
</dbReference>